<feature type="transmembrane region" description="Helical" evidence="6">
    <location>
        <begin position="139"/>
        <end position="161"/>
    </location>
</feature>
<keyword evidence="4 5" id="KW-0472">Membrane</keyword>
<keyword evidence="2 5" id="KW-0812">Transmembrane</keyword>
<feature type="domain" description="MARVEL" evidence="7">
    <location>
        <begin position="38"/>
        <end position="165"/>
    </location>
</feature>
<dbReference type="Ensembl" id="ENSPMAT00000007200.1">
    <property type="protein sequence ID" value="ENSPMAP00000007168.1"/>
    <property type="gene ID" value="ENSPMAG00000006500.1"/>
</dbReference>
<proteinExistence type="predicted"/>
<feature type="transmembrane region" description="Helical" evidence="6">
    <location>
        <begin position="112"/>
        <end position="133"/>
    </location>
</feature>
<dbReference type="InterPro" id="IPR008253">
    <property type="entry name" value="Marvel"/>
</dbReference>
<organism evidence="8">
    <name type="scientific">Petromyzon marinus</name>
    <name type="common">Sea lamprey</name>
    <dbReference type="NCBI Taxonomy" id="7757"/>
    <lineage>
        <taxon>Eukaryota</taxon>
        <taxon>Metazoa</taxon>
        <taxon>Chordata</taxon>
        <taxon>Craniata</taxon>
        <taxon>Vertebrata</taxon>
        <taxon>Cyclostomata</taxon>
        <taxon>Hyperoartia</taxon>
        <taxon>Petromyzontiformes</taxon>
        <taxon>Petromyzontidae</taxon>
        <taxon>Petromyzon</taxon>
    </lineage>
</organism>
<keyword evidence="3 6" id="KW-1133">Transmembrane helix</keyword>
<dbReference type="PANTHER" id="PTHR22776">
    <property type="entry name" value="MARVEL-CONTAINING POTENTIAL LIPID RAFT-ASSOCIATED PROTEIN"/>
    <property type="match status" value="1"/>
</dbReference>
<dbReference type="OMA" id="FEVVTIW"/>
<evidence type="ECO:0000256" key="6">
    <source>
        <dbReference type="SAM" id="Phobius"/>
    </source>
</evidence>
<dbReference type="PROSITE" id="PS51225">
    <property type="entry name" value="MARVEL"/>
    <property type="match status" value="1"/>
</dbReference>
<evidence type="ECO:0000313" key="8">
    <source>
        <dbReference type="Ensembl" id="ENSPMAP00000007168.1"/>
    </source>
</evidence>
<sequence>FPLPLSLCAVKMSDSAAYTPTTTAASGSQSPGLVDKDYPRTFSGLLKIVQMVLVFVAFLCISCSKIWTNYSALRYFETTTLWFFFTVLILFIIFLFRLNKRITFIHWPLTELIHYAISFILLLIASITVAANASSIGSLIVGTIFGFLATGAYGFGAWITYRTWRMPAAPTASV</sequence>
<evidence type="ECO:0000256" key="3">
    <source>
        <dbReference type="ARBA" id="ARBA00022989"/>
    </source>
</evidence>
<accession>S4RPN2</accession>
<protein>
    <submittedName>
        <fullName evidence="8">CKLF-like MARVEL transmembrane domain containing 7</fullName>
    </submittedName>
</protein>
<reference evidence="8" key="1">
    <citation type="submission" date="2025-08" db="UniProtKB">
        <authorList>
            <consortium name="Ensembl"/>
        </authorList>
    </citation>
    <scope>IDENTIFICATION</scope>
</reference>
<evidence type="ECO:0000256" key="4">
    <source>
        <dbReference type="ARBA" id="ARBA00023136"/>
    </source>
</evidence>
<dbReference type="GO" id="GO:0016020">
    <property type="term" value="C:membrane"/>
    <property type="evidence" value="ECO:0007669"/>
    <property type="project" value="UniProtKB-SubCell"/>
</dbReference>
<feature type="transmembrane region" description="Helical" evidence="6">
    <location>
        <begin position="48"/>
        <end position="68"/>
    </location>
</feature>
<evidence type="ECO:0000256" key="5">
    <source>
        <dbReference type="PROSITE-ProRule" id="PRU00581"/>
    </source>
</evidence>
<feature type="transmembrane region" description="Helical" evidence="6">
    <location>
        <begin position="80"/>
        <end position="100"/>
    </location>
</feature>
<evidence type="ECO:0000259" key="7">
    <source>
        <dbReference type="PROSITE" id="PS51225"/>
    </source>
</evidence>
<name>S4RPN2_PETMA</name>
<dbReference type="Pfam" id="PF01284">
    <property type="entry name" value="MARVEL"/>
    <property type="match status" value="1"/>
</dbReference>
<dbReference type="HOGENOM" id="CLU_127424_0_0_1"/>
<evidence type="ECO:0000256" key="2">
    <source>
        <dbReference type="ARBA" id="ARBA00022692"/>
    </source>
</evidence>
<reference evidence="8" key="2">
    <citation type="submission" date="2025-09" db="UniProtKB">
        <authorList>
            <consortium name="Ensembl"/>
        </authorList>
    </citation>
    <scope>IDENTIFICATION</scope>
</reference>
<dbReference type="AlphaFoldDB" id="S4RPN2"/>
<dbReference type="PANTHER" id="PTHR22776:SF89">
    <property type="entry name" value="CKLF-LIKE MARVEL TRANSMEMBRANE DOMAIN-CONTAINING PROTEIN 7"/>
    <property type="match status" value="1"/>
</dbReference>
<dbReference type="InterPro" id="IPR050578">
    <property type="entry name" value="MARVEL-CKLF_proteins"/>
</dbReference>
<evidence type="ECO:0000256" key="1">
    <source>
        <dbReference type="ARBA" id="ARBA00004141"/>
    </source>
</evidence>
<comment type="subcellular location">
    <subcellularLocation>
        <location evidence="1">Membrane</location>
        <topology evidence="1">Multi-pass membrane protein</topology>
    </subcellularLocation>
</comment>
<dbReference type="GeneTree" id="ENSGT00510000048725"/>